<protein>
    <submittedName>
        <fullName evidence="1">Uncharacterized protein</fullName>
    </submittedName>
</protein>
<proteinExistence type="predicted"/>
<name>A0A0A8ZX69_ARUDO</name>
<dbReference type="AlphaFoldDB" id="A0A0A8ZX69"/>
<organism evidence="1">
    <name type="scientific">Arundo donax</name>
    <name type="common">Giant reed</name>
    <name type="synonym">Donax arundinaceus</name>
    <dbReference type="NCBI Taxonomy" id="35708"/>
    <lineage>
        <taxon>Eukaryota</taxon>
        <taxon>Viridiplantae</taxon>
        <taxon>Streptophyta</taxon>
        <taxon>Embryophyta</taxon>
        <taxon>Tracheophyta</taxon>
        <taxon>Spermatophyta</taxon>
        <taxon>Magnoliopsida</taxon>
        <taxon>Liliopsida</taxon>
        <taxon>Poales</taxon>
        <taxon>Poaceae</taxon>
        <taxon>PACMAD clade</taxon>
        <taxon>Arundinoideae</taxon>
        <taxon>Arundineae</taxon>
        <taxon>Arundo</taxon>
    </lineage>
</organism>
<sequence length="103" mass="11722">MLRDRGSEPCYTKVRVPLLSSVNRSRPDMQSLLHMNASSSDWFMPYAIGDHTFEGGHLLLRPTIIALNSFWISASQQFGSTDGLVNFLGMISRWNSSRVYRIQ</sequence>
<reference evidence="1" key="1">
    <citation type="submission" date="2014-09" db="EMBL/GenBank/DDBJ databases">
        <authorList>
            <person name="Magalhaes I.L.F."/>
            <person name="Oliveira U."/>
            <person name="Santos F.R."/>
            <person name="Vidigal T.H.D.A."/>
            <person name="Brescovit A.D."/>
            <person name="Santos A.J."/>
        </authorList>
    </citation>
    <scope>NUCLEOTIDE SEQUENCE</scope>
    <source>
        <tissue evidence="1">Shoot tissue taken approximately 20 cm above the soil surface</tissue>
    </source>
</reference>
<reference evidence="1" key="2">
    <citation type="journal article" date="2015" name="Data Brief">
        <title>Shoot transcriptome of the giant reed, Arundo donax.</title>
        <authorList>
            <person name="Barrero R.A."/>
            <person name="Guerrero F.D."/>
            <person name="Moolhuijzen P."/>
            <person name="Goolsby J.A."/>
            <person name="Tidwell J."/>
            <person name="Bellgard S.E."/>
            <person name="Bellgard M.I."/>
        </authorList>
    </citation>
    <scope>NUCLEOTIDE SEQUENCE</scope>
    <source>
        <tissue evidence="1">Shoot tissue taken approximately 20 cm above the soil surface</tissue>
    </source>
</reference>
<accession>A0A0A8ZX69</accession>
<dbReference type="EMBL" id="GBRH01253936">
    <property type="protein sequence ID" value="JAD43959.1"/>
    <property type="molecule type" value="Transcribed_RNA"/>
</dbReference>
<evidence type="ECO:0000313" key="1">
    <source>
        <dbReference type="EMBL" id="JAD43959.1"/>
    </source>
</evidence>